<organism evidence="3 4">
    <name type="scientific">Arthrobacter woluwensis</name>
    <dbReference type="NCBI Taxonomy" id="156980"/>
    <lineage>
        <taxon>Bacteria</taxon>
        <taxon>Bacillati</taxon>
        <taxon>Actinomycetota</taxon>
        <taxon>Actinomycetes</taxon>
        <taxon>Micrococcales</taxon>
        <taxon>Micrococcaceae</taxon>
        <taxon>Arthrobacter</taxon>
    </lineage>
</organism>
<accession>A0A1H4RYB7</accession>
<dbReference type="InterPro" id="IPR047137">
    <property type="entry name" value="ORF3"/>
</dbReference>
<dbReference type="PANTHER" id="PTHR33824:SF7">
    <property type="entry name" value="POLYKETIDE CYCLASE_DEHYDRASE AND LIPID TRANSPORT SUPERFAMILY PROTEIN"/>
    <property type="match status" value="1"/>
</dbReference>
<protein>
    <submittedName>
        <fullName evidence="3">Polyketide cyclase / dehydrase and lipid transport</fullName>
    </submittedName>
</protein>
<dbReference type="STRING" id="156980.SAMN04489745_2690"/>
<dbReference type="Proteomes" id="UP000182652">
    <property type="component" value="Unassembled WGS sequence"/>
</dbReference>
<reference evidence="3 4" key="1">
    <citation type="submission" date="2016-10" db="EMBL/GenBank/DDBJ databases">
        <authorList>
            <person name="de Groot N.N."/>
        </authorList>
    </citation>
    <scope>NUCLEOTIDE SEQUENCE [LARGE SCALE GENOMIC DNA]</scope>
    <source>
        <strain evidence="3 4">DSM 10495</strain>
    </source>
</reference>
<keyword evidence="4" id="KW-1185">Reference proteome</keyword>
<dbReference type="Pfam" id="PF03364">
    <property type="entry name" value="Polyketide_cyc"/>
    <property type="match status" value="1"/>
</dbReference>
<name>A0A1H4RYB7_9MICC</name>
<feature type="domain" description="Coenzyme Q-binding protein COQ10 START" evidence="2">
    <location>
        <begin position="14"/>
        <end position="128"/>
    </location>
</feature>
<dbReference type="InterPro" id="IPR023393">
    <property type="entry name" value="START-like_dom_sf"/>
</dbReference>
<feature type="region of interest" description="Disordered" evidence="1">
    <location>
        <begin position="178"/>
        <end position="215"/>
    </location>
</feature>
<gene>
    <name evidence="3" type="ORF">SAMN04489745_2690</name>
</gene>
<sequence length="215" mass="24765">MQLAQIQEEIDVRAPLWLSYEQWAEFELFPHFMSHVVSVERQDDAPALLTAEVDGTHRTIKTTIEEQRPDRLIRWDCSDGLESHGQLLFDSLEPELTRITVDVIWDPREPSEHTVSLFRLEPTSVREDLERFRDFVERRHEERKKARAHQDDAHPLTGPLLLKETMREPALVGEVTTRLSGDDFPKDPSGTLPYGVGFASQDTPGEDRPQMSIVL</sequence>
<evidence type="ECO:0000256" key="1">
    <source>
        <dbReference type="SAM" id="MobiDB-lite"/>
    </source>
</evidence>
<dbReference type="AlphaFoldDB" id="A0A1H4RYB7"/>
<dbReference type="InterPro" id="IPR005031">
    <property type="entry name" value="COQ10_START"/>
</dbReference>
<dbReference type="PANTHER" id="PTHR33824">
    <property type="entry name" value="POLYKETIDE CYCLASE/DEHYDRASE AND LIPID TRANSPORT SUPERFAMILY PROTEIN"/>
    <property type="match status" value="1"/>
</dbReference>
<dbReference type="Gene3D" id="3.30.530.20">
    <property type="match status" value="1"/>
</dbReference>
<evidence type="ECO:0000259" key="2">
    <source>
        <dbReference type="Pfam" id="PF03364"/>
    </source>
</evidence>
<evidence type="ECO:0000313" key="3">
    <source>
        <dbReference type="EMBL" id="SEC36905.1"/>
    </source>
</evidence>
<evidence type="ECO:0000313" key="4">
    <source>
        <dbReference type="Proteomes" id="UP000182652"/>
    </source>
</evidence>
<proteinExistence type="predicted"/>
<dbReference type="SUPFAM" id="SSF55961">
    <property type="entry name" value="Bet v1-like"/>
    <property type="match status" value="1"/>
</dbReference>
<dbReference type="EMBL" id="FNSN01000003">
    <property type="protein sequence ID" value="SEC36905.1"/>
    <property type="molecule type" value="Genomic_DNA"/>
</dbReference>